<comment type="caution">
    <text evidence="1">The sequence shown here is derived from an EMBL/GenBank/DDBJ whole genome shotgun (WGS) entry which is preliminary data.</text>
</comment>
<reference evidence="1 2" key="1">
    <citation type="submission" date="2024-05" db="EMBL/GenBank/DDBJ databases">
        <title>Genome sequencing of Marine Estuary Bacteria, Shewanella vesiculosa and S. baltica, and Pseudomonas syringae.</title>
        <authorList>
            <person name="Gurung A."/>
            <person name="Maclea K.S."/>
        </authorList>
    </citation>
    <scope>NUCLEOTIDE SEQUENCE [LARGE SCALE GENOMIC DNA]</scope>
    <source>
        <strain evidence="1 2">1A</strain>
    </source>
</reference>
<organism evidence="1 2">
    <name type="scientific">Shewanella vesiculosa</name>
    <dbReference type="NCBI Taxonomy" id="518738"/>
    <lineage>
        <taxon>Bacteria</taxon>
        <taxon>Pseudomonadati</taxon>
        <taxon>Pseudomonadota</taxon>
        <taxon>Gammaproteobacteria</taxon>
        <taxon>Alteromonadales</taxon>
        <taxon>Shewanellaceae</taxon>
        <taxon>Shewanella</taxon>
    </lineage>
</organism>
<accession>A0ABV0FIT5</accession>
<dbReference type="Proteomes" id="UP001477278">
    <property type="component" value="Unassembled WGS sequence"/>
</dbReference>
<evidence type="ECO:0000313" key="2">
    <source>
        <dbReference type="Proteomes" id="UP001477278"/>
    </source>
</evidence>
<gene>
    <name evidence="1" type="ORF">ABHN84_00360</name>
</gene>
<proteinExistence type="predicted"/>
<evidence type="ECO:0000313" key="1">
    <source>
        <dbReference type="EMBL" id="MEO3680740.1"/>
    </source>
</evidence>
<sequence length="149" mass="16460">MNSNILVISSSGGHFVQLSMLSNQLNCKKLVAVGTYLSQPTFINCDTYYSVSDFSRDNVHLAIKVFIQSIKILIVEKPELIITTGAAPGLIMLICSKLFKVKGLWIDSLANSKELSFSAKIARFLGFKVLTQSIQVSNKYGVEFHGRVI</sequence>
<keyword evidence="2" id="KW-1185">Reference proteome</keyword>
<evidence type="ECO:0008006" key="3">
    <source>
        <dbReference type="Google" id="ProtNLM"/>
    </source>
</evidence>
<dbReference type="EMBL" id="JBDPZN010000001">
    <property type="protein sequence ID" value="MEO3680740.1"/>
    <property type="molecule type" value="Genomic_DNA"/>
</dbReference>
<protein>
    <recommendedName>
        <fullName evidence="3">Oligosaccharide biosynthesis protein Alg14</fullName>
    </recommendedName>
</protein>
<name>A0ABV0FIT5_9GAMM</name>
<dbReference type="RefSeq" id="WP_347689365.1">
    <property type="nucleotide sequence ID" value="NZ_JBDPZN010000001.1"/>
</dbReference>